<evidence type="ECO:0000313" key="2">
    <source>
        <dbReference type="Proteomes" id="UP000019116"/>
    </source>
</evidence>
<dbReference type="Gramene" id="TraesCS3A02G089600.1">
    <property type="protein sequence ID" value="TraesCS3A02G089600.1"/>
    <property type="gene ID" value="TraesCS3A02G089600"/>
</dbReference>
<gene>
    <name evidence="1" type="primary">LOC123057872</name>
</gene>
<dbReference type="AlphaFoldDB" id="A0A3B6EC86"/>
<dbReference type="Gramene" id="TraesROB_scaffold_045951_01G000300.1">
    <property type="protein sequence ID" value="TraesROB_scaffold_045951_01G000300.1"/>
    <property type="gene ID" value="TraesROB_scaffold_045951_01G000300"/>
</dbReference>
<evidence type="ECO:0008006" key="3">
    <source>
        <dbReference type="Google" id="ProtNLM"/>
    </source>
</evidence>
<reference evidence="1" key="1">
    <citation type="submission" date="2018-08" db="EMBL/GenBank/DDBJ databases">
        <authorList>
            <person name="Rossello M."/>
        </authorList>
    </citation>
    <scope>NUCLEOTIDE SEQUENCE [LARGE SCALE GENOMIC DNA]</scope>
    <source>
        <strain evidence="1">cv. Chinese Spring</strain>
    </source>
</reference>
<proteinExistence type="predicted"/>
<dbReference type="Pfam" id="PF05056">
    <property type="entry name" value="DUF674"/>
    <property type="match status" value="1"/>
</dbReference>
<dbReference type="Proteomes" id="UP000019116">
    <property type="component" value="Chromosome 3A"/>
</dbReference>
<name>A0A3B6EC86_WHEAT</name>
<evidence type="ECO:0000313" key="1">
    <source>
        <dbReference type="EnsemblPlants" id="TraesCS3A02G089600.1"/>
    </source>
</evidence>
<keyword evidence="2" id="KW-1185">Reference proteome</keyword>
<dbReference type="STRING" id="4565.A0A3B6EC86"/>
<dbReference type="Gramene" id="TraesNOR3A03G01354940.1">
    <property type="protein sequence ID" value="TraesNOR3A03G01354940.1"/>
    <property type="gene ID" value="TraesNOR3A03G01354940"/>
</dbReference>
<protein>
    <recommendedName>
        <fullName evidence="3">DUF674 domain-containing protein</fullName>
    </recommendedName>
</protein>
<dbReference type="Gramene" id="TraesARI3A03G01354860.1">
    <property type="protein sequence ID" value="TraesARI3A03G01354860.1"/>
    <property type="gene ID" value="TraesARI3A03G01354860"/>
</dbReference>
<sequence>MATTNELSMKLLIDTKSQKVCFAEAGSDVVEFLSGLLSLPLGTVTTLLTKERMVGSIGNVVGSMEKLDANYKSKELRLSPEVGPAMLSRLQQLLSAQLTNGDVTHRNTRNSYNEHSSEYAAAMLAPARAYGNVAPAAAATTTVLPASTYTVRDDLSVTPASFFTTIPMLGITRFAQCGVKDFSVMQEKTVKIGKEEALGILATSLKSKTVLTDVFLPKKNARCKREPPEEVIQL</sequence>
<dbReference type="OrthoDB" id="2014278at2759"/>
<dbReference type="Gramene" id="TraesJAG3A03G01344180.1">
    <property type="protein sequence ID" value="TraesJAG3A03G01344180.1"/>
    <property type="gene ID" value="TraesJAG3A03G01344180"/>
</dbReference>
<dbReference type="Gramene" id="TraesCAD_scaffold_015546_01G000400.1">
    <property type="protein sequence ID" value="TraesCAD_scaffold_015546_01G000400.1"/>
    <property type="gene ID" value="TraesCAD_scaffold_015546_01G000400"/>
</dbReference>
<dbReference type="GeneID" id="123057872"/>
<dbReference type="EnsemblPlants" id="TraesCS3A02G089600.1">
    <property type="protein sequence ID" value="TraesCS3A02G089600.1"/>
    <property type="gene ID" value="TraesCS3A02G089600"/>
</dbReference>
<organism evidence="1">
    <name type="scientific">Triticum aestivum</name>
    <name type="common">Wheat</name>
    <dbReference type="NCBI Taxonomy" id="4565"/>
    <lineage>
        <taxon>Eukaryota</taxon>
        <taxon>Viridiplantae</taxon>
        <taxon>Streptophyta</taxon>
        <taxon>Embryophyta</taxon>
        <taxon>Tracheophyta</taxon>
        <taxon>Spermatophyta</taxon>
        <taxon>Magnoliopsida</taxon>
        <taxon>Liliopsida</taxon>
        <taxon>Poales</taxon>
        <taxon>Poaceae</taxon>
        <taxon>BOP clade</taxon>
        <taxon>Pooideae</taxon>
        <taxon>Triticodae</taxon>
        <taxon>Triticeae</taxon>
        <taxon>Triticinae</taxon>
        <taxon>Triticum</taxon>
    </lineage>
</organism>
<dbReference type="Gramene" id="TraesWEE_scaffold_022414_01G000400.1">
    <property type="protein sequence ID" value="TraesWEE_scaffold_022414_01G000400.1"/>
    <property type="gene ID" value="TraesWEE_scaffold_022414_01G000400"/>
</dbReference>
<dbReference type="Gramene" id="TraesCS3A03G0197500.1">
    <property type="protein sequence ID" value="TraesCS3A03G0197500.1.CDS"/>
    <property type="gene ID" value="TraesCS3A03G0197500"/>
</dbReference>
<dbReference type="PANTHER" id="PTHR33103:SF45">
    <property type="entry name" value="OS01G0154600 PROTEIN"/>
    <property type="match status" value="1"/>
</dbReference>
<dbReference type="PANTHER" id="PTHR33103">
    <property type="entry name" value="OS01G0153900 PROTEIN"/>
    <property type="match status" value="1"/>
</dbReference>
<reference evidence="1" key="2">
    <citation type="submission" date="2018-10" db="UniProtKB">
        <authorList>
            <consortium name="EnsemblPlants"/>
        </authorList>
    </citation>
    <scope>IDENTIFICATION</scope>
</reference>
<accession>A0A3B6EC86</accession>
<dbReference type="Gramene" id="TraesMAC3A03G01333250.1">
    <property type="protein sequence ID" value="TraesMAC3A03G01333250.1"/>
    <property type="gene ID" value="TraesMAC3A03G01333250"/>
</dbReference>
<dbReference type="RefSeq" id="XP_044336682.1">
    <property type="nucleotide sequence ID" value="XM_044480747.1"/>
</dbReference>
<dbReference type="InterPro" id="IPR007750">
    <property type="entry name" value="DUF674"/>
</dbReference>
<dbReference type="Gramene" id="TraesCLE_scaffold_038111_01G000300.1">
    <property type="protein sequence ID" value="TraesCLE_scaffold_038111_01G000300.1"/>
    <property type="gene ID" value="TraesCLE_scaffold_038111_01G000300"/>
</dbReference>
<dbReference type="Gramene" id="TraesJUL3A03G01346450.1">
    <property type="protein sequence ID" value="TraesJUL3A03G01346450.1"/>
    <property type="gene ID" value="TraesJUL3A03G01346450"/>
</dbReference>
<dbReference type="Gramene" id="TraesRN3A0100196500.1">
    <property type="protein sequence ID" value="TraesRN3A0100196500.1"/>
    <property type="gene ID" value="TraesRN3A0100196500"/>
</dbReference>